<dbReference type="PROSITE" id="PS50245">
    <property type="entry name" value="CAP_GLY_2"/>
    <property type="match status" value="1"/>
</dbReference>
<proteinExistence type="predicted"/>
<feature type="domain" description="CAP-Gly" evidence="1">
    <location>
        <begin position="28"/>
        <end position="72"/>
    </location>
</feature>
<reference evidence="2" key="1">
    <citation type="submission" date="2022-07" db="EMBL/GenBank/DDBJ databases">
        <title>Genome Sequence of Physisporinus lineatus.</title>
        <authorList>
            <person name="Buettner E."/>
        </authorList>
    </citation>
    <scope>NUCLEOTIDE SEQUENCE</scope>
    <source>
        <strain evidence="2">VT162</strain>
    </source>
</reference>
<dbReference type="EMBL" id="JANAWD010000055">
    <property type="protein sequence ID" value="KAJ3488972.1"/>
    <property type="molecule type" value="Genomic_DNA"/>
</dbReference>
<accession>A0AAD5VD53</accession>
<evidence type="ECO:0000313" key="2">
    <source>
        <dbReference type="EMBL" id="KAJ3488972.1"/>
    </source>
</evidence>
<dbReference type="Gene3D" id="2.30.30.190">
    <property type="entry name" value="CAP Gly-rich-like domain"/>
    <property type="match status" value="1"/>
</dbReference>
<dbReference type="InterPro" id="IPR000938">
    <property type="entry name" value="CAP-Gly_domain"/>
</dbReference>
<protein>
    <recommendedName>
        <fullName evidence="1">CAP-Gly domain-containing protein</fullName>
    </recommendedName>
</protein>
<evidence type="ECO:0000259" key="1">
    <source>
        <dbReference type="PROSITE" id="PS50245"/>
    </source>
</evidence>
<sequence>MDLRASTLPEIGSRLSLAGHLGTVRYTGNVDGTQGIWLGVEWDDPKRGKHDGLKGNKRYFSCTVPGAGSFIRPTAPAISFGVSFLNALAAKYIESLHGSNSPERVILGSSNGAIQVEAVGLDKIRSNLSHLERLREVSLDGGDVATPDPPALIKATCPSVRGLDLSKNLFPSWDTVAMITSGLEYLERLALKYAHTDRAHFAQGSVAHVLGFSQAKGITTQCHDDHLARIAVDLELHARTGSRRDGLQPIGTLVIPGPRDPHNSGVVCFRVREYFNTNNKPRWKHPELLVTSMQGTPTLQIVCTFFHFPRFKSICLNYDLHGQIATTDPVIEQHPVDRNHPGCIPFSGPPTETSRPVFQCAQVMEGYRPHFSLVPRPRIPESNR</sequence>
<dbReference type="SUPFAM" id="SSF52047">
    <property type="entry name" value="RNI-like"/>
    <property type="match status" value="1"/>
</dbReference>
<dbReference type="AlphaFoldDB" id="A0AAD5VD53"/>
<organism evidence="2 3">
    <name type="scientific">Meripilus lineatus</name>
    <dbReference type="NCBI Taxonomy" id="2056292"/>
    <lineage>
        <taxon>Eukaryota</taxon>
        <taxon>Fungi</taxon>
        <taxon>Dikarya</taxon>
        <taxon>Basidiomycota</taxon>
        <taxon>Agaricomycotina</taxon>
        <taxon>Agaricomycetes</taxon>
        <taxon>Polyporales</taxon>
        <taxon>Meripilaceae</taxon>
        <taxon>Meripilus</taxon>
    </lineage>
</organism>
<evidence type="ECO:0000313" key="3">
    <source>
        <dbReference type="Proteomes" id="UP001212997"/>
    </source>
</evidence>
<name>A0AAD5VD53_9APHY</name>
<dbReference type="InterPro" id="IPR036859">
    <property type="entry name" value="CAP-Gly_dom_sf"/>
</dbReference>
<gene>
    <name evidence="2" type="ORF">NLI96_g2455</name>
</gene>
<keyword evidence="3" id="KW-1185">Reference proteome</keyword>
<dbReference type="SMART" id="SM01052">
    <property type="entry name" value="CAP_GLY"/>
    <property type="match status" value="1"/>
</dbReference>
<dbReference type="Pfam" id="PF01302">
    <property type="entry name" value="CAP_GLY"/>
    <property type="match status" value="1"/>
</dbReference>
<dbReference type="SUPFAM" id="SSF74924">
    <property type="entry name" value="Cap-Gly domain"/>
    <property type="match status" value="1"/>
</dbReference>
<comment type="caution">
    <text evidence="2">The sequence shown here is derived from an EMBL/GenBank/DDBJ whole genome shotgun (WGS) entry which is preliminary data.</text>
</comment>
<dbReference type="Proteomes" id="UP001212997">
    <property type="component" value="Unassembled WGS sequence"/>
</dbReference>